<dbReference type="AlphaFoldDB" id="A0A132C0Z4"/>
<dbReference type="Pfam" id="PF01925">
    <property type="entry name" value="TauE"/>
    <property type="match status" value="1"/>
</dbReference>
<keyword evidence="4 8" id="KW-1003">Cell membrane</keyword>
<proteinExistence type="inferred from homology"/>
<feature type="transmembrane region" description="Helical" evidence="8">
    <location>
        <begin position="139"/>
        <end position="162"/>
    </location>
</feature>
<dbReference type="PANTHER" id="PTHR30269:SF37">
    <property type="entry name" value="MEMBRANE TRANSPORTER PROTEIN"/>
    <property type="match status" value="1"/>
</dbReference>
<organism evidence="9 10">
    <name type="scientific">Tritonibacter horizontis</name>
    <dbReference type="NCBI Taxonomy" id="1768241"/>
    <lineage>
        <taxon>Bacteria</taxon>
        <taxon>Pseudomonadati</taxon>
        <taxon>Pseudomonadota</taxon>
        <taxon>Alphaproteobacteria</taxon>
        <taxon>Rhodobacterales</taxon>
        <taxon>Paracoccaceae</taxon>
        <taxon>Tritonibacter</taxon>
    </lineage>
</organism>
<feature type="transmembrane region" description="Helical" evidence="8">
    <location>
        <begin position="168"/>
        <end position="187"/>
    </location>
</feature>
<protein>
    <recommendedName>
        <fullName evidence="8">Probable membrane transporter protein</fullName>
    </recommendedName>
</protein>
<dbReference type="PATRIC" id="fig|1768241.3.peg.900"/>
<evidence type="ECO:0000256" key="8">
    <source>
        <dbReference type="RuleBase" id="RU363041"/>
    </source>
</evidence>
<sequence>MAGALPFDLSTGQGLFLAAALFFAAAIRGYSGFGFSAIFIVLAALVTNPLPLIPVVFTCEIAMTAFQARGIWPHVDWRRAVALLGGAAVATVPAVALMARLDPLQARLAVSGLILALSLLLISGWQLQRPIGRLGHGAVGLLSGTANAAGVGGLPAAAFLSAQVMPPVVFRATMIVFLTGIDLMALPTMSAHGLVTTETGVAVLLAFPILGAGVWLGGRGFATADPAGFRRKVVILLGLLALLNILKTAL</sequence>
<dbReference type="PANTHER" id="PTHR30269">
    <property type="entry name" value="TRANSMEMBRANE PROTEIN YFCA"/>
    <property type="match status" value="1"/>
</dbReference>
<feature type="transmembrane region" description="Helical" evidence="8">
    <location>
        <begin position="105"/>
        <end position="127"/>
    </location>
</feature>
<reference evidence="9 10" key="1">
    <citation type="submission" date="2015-12" db="EMBL/GenBank/DDBJ databases">
        <title>Genome sequence of the marine Rhodobacteraceae strain O3.65, Candidatus Tritonibacter horizontis.</title>
        <authorList>
            <person name="Poehlein A."/>
            <person name="Giebel H.A."/>
            <person name="Voget S."/>
            <person name="Brinkhoff T."/>
        </authorList>
    </citation>
    <scope>NUCLEOTIDE SEQUENCE [LARGE SCALE GENOMIC DNA]</scope>
    <source>
        <strain evidence="9 10">O3.65</strain>
    </source>
</reference>
<evidence type="ECO:0000256" key="7">
    <source>
        <dbReference type="ARBA" id="ARBA00023136"/>
    </source>
</evidence>
<dbReference type="OrthoDB" id="7644495at2"/>
<feature type="transmembrane region" description="Helical" evidence="8">
    <location>
        <begin position="229"/>
        <end position="246"/>
    </location>
</feature>
<evidence type="ECO:0000256" key="4">
    <source>
        <dbReference type="ARBA" id="ARBA00022475"/>
    </source>
</evidence>
<dbReference type="RefSeq" id="WP_068240741.1">
    <property type="nucleotide sequence ID" value="NZ_LPUY01000023.1"/>
</dbReference>
<dbReference type="EMBL" id="LPUY01000023">
    <property type="protein sequence ID" value="KUP94254.1"/>
    <property type="molecule type" value="Genomic_DNA"/>
</dbReference>
<comment type="caution">
    <text evidence="9">The sequence shown here is derived from an EMBL/GenBank/DDBJ whole genome shotgun (WGS) entry which is preliminary data.</text>
</comment>
<evidence type="ECO:0000256" key="5">
    <source>
        <dbReference type="ARBA" id="ARBA00022692"/>
    </source>
</evidence>
<gene>
    <name evidence="9" type="ORF">TRIHO_08670</name>
</gene>
<keyword evidence="10" id="KW-1185">Reference proteome</keyword>
<dbReference type="Proteomes" id="UP000068382">
    <property type="component" value="Unassembled WGS sequence"/>
</dbReference>
<feature type="transmembrane region" description="Helical" evidence="8">
    <location>
        <begin position="80"/>
        <end position="99"/>
    </location>
</feature>
<comment type="similarity">
    <text evidence="2 8">Belongs to the 4-toluene sulfonate uptake permease (TSUP) (TC 2.A.102) family.</text>
</comment>
<keyword evidence="5 8" id="KW-0812">Transmembrane</keyword>
<accession>A0A132C0Z4</accession>
<dbReference type="InterPro" id="IPR052017">
    <property type="entry name" value="TSUP"/>
</dbReference>
<feature type="transmembrane region" description="Helical" evidence="8">
    <location>
        <begin position="12"/>
        <end position="31"/>
    </location>
</feature>
<feature type="transmembrane region" description="Helical" evidence="8">
    <location>
        <begin position="37"/>
        <end position="59"/>
    </location>
</feature>
<evidence type="ECO:0000256" key="2">
    <source>
        <dbReference type="ARBA" id="ARBA00009142"/>
    </source>
</evidence>
<dbReference type="InterPro" id="IPR002781">
    <property type="entry name" value="TM_pro_TauE-like"/>
</dbReference>
<evidence type="ECO:0000256" key="1">
    <source>
        <dbReference type="ARBA" id="ARBA00004651"/>
    </source>
</evidence>
<dbReference type="GO" id="GO:0005886">
    <property type="term" value="C:plasma membrane"/>
    <property type="evidence" value="ECO:0007669"/>
    <property type="project" value="UniProtKB-SubCell"/>
</dbReference>
<name>A0A132C0Z4_9RHOB</name>
<evidence type="ECO:0000256" key="6">
    <source>
        <dbReference type="ARBA" id="ARBA00022989"/>
    </source>
</evidence>
<keyword evidence="6 8" id="KW-1133">Transmembrane helix</keyword>
<keyword evidence="7 8" id="KW-0472">Membrane</keyword>
<evidence type="ECO:0000313" key="9">
    <source>
        <dbReference type="EMBL" id="KUP94254.1"/>
    </source>
</evidence>
<evidence type="ECO:0000256" key="3">
    <source>
        <dbReference type="ARBA" id="ARBA00022448"/>
    </source>
</evidence>
<comment type="subcellular location">
    <subcellularLocation>
        <location evidence="1 8">Cell membrane</location>
        <topology evidence="1 8">Multi-pass membrane protein</topology>
    </subcellularLocation>
</comment>
<evidence type="ECO:0000313" key="10">
    <source>
        <dbReference type="Proteomes" id="UP000068382"/>
    </source>
</evidence>
<feature type="transmembrane region" description="Helical" evidence="8">
    <location>
        <begin position="199"/>
        <end position="217"/>
    </location>
</feature>
<keyword evidence="3" id="KW-0813">Transport</keyword>